<sequence length="362" mass="41750">MMNKRNTEYLPDDLVVEILSRAPTKSLARFRSTSKGWNALVKEERFSKKHSANASRQSLVIMLIDFRVYVVSVDLRAMQDNKVALTRQFTLEDPQSNSSEEVDICNVIHCDGLLLCTTEDDRLVVWNPVSGETKWIQPRKSFHKNDVFALGYDRKSSCYKIMRMDHFDDRFATAENELEIYDFTSNSRSVLSVTAFAFSIRRSQTRGVYVKGSTYWLAHDEALHKFLQSFDFSTETFQSRSSLPYPPDQYYSSCTLSVVREDQICLLDVYSLDVWMSSKIESNGFITWSKIRKAIANYKFSYGMSFVADEQHKVLVCYDKKNLHIVAEDRYIQVTDNGHGENSSCAFVQSYVPTLVRIQQGL</sequence>
<dbReference type="PROSITE" id="PS50181">
    <property type="entry name" value="FBOX"/>
    <property type="match status" value="1"/>
</dbReference>
<evidence type="ECO:0000259" key="1">
    <source>
        <dbReference type="PROSITE" id="PS50181"/>
    </source>
</evidence>
<organism evidence="2 3">
    <name type="scientific">Microthlaspi erraticum</name>
    <dbReference type="NCBI Taxonomy" id="1685480"/>
    <lineage>
        <taxon>Eukaryota</taxon>
        <taxon>Viridiplantae</taxon>
        <taxon>Streptophyta</taxon>
        <taxon>Embryophyta</taxon>
        <taxon>Tracheophyta</taxon>
        <taxon>Spermatophyta</taxon>
        <taxon>Magnoliopsida</taxon>
        <taxon>eudicotyledons</taxon>
        <taxon>Gunneridae</taxon>
        <taxon>Pentapetalae</taxon>
        <taxon>rosids</taxon>
        <taxon>malvids</taxon>
        <taxon>Brassicales</taxon>
        <taxon>Brassicaceae</taxon>
        <taxon>Coluteocarpeae</taxon>
        <taxon>Microthlaspi</taxon>
    </lineage>
</organism>
<dbReference type="CDD" id="cd22157">
    <property type="entry name" value="F-box_AtFBW1-like"/>
    <property type="match status" value="1"/>
</dbReference>
<dbReference type="Proteomes" id="UP000467841">
    <property type="component" value="Unassembled WGS sequence"/>
</dbReference>
<accession>A0A6D2K4B7</accession>
<proteinExistence type="predicted"/>
<dbReference type="OrthoDB" id="1035130at2759"/>
<dbReference type="InterPro" id="IPR017451">
    <property type="entry name" value="F-box-assoc_interact_dom"/>
</dbReference>
<dbReference type="InterPro" id="IPR036047">
    <property type="entry name" value="F-box-like_dom_sf"/>
</dbReference>
<name>A0A6D2K4B7_9BRAS</name>
<protein>
    <recommendedName>
        <fullName evidence="1">F-box domain-containing protein</fullName>
    </recommendedName>
</protein>
<dbReference type="Pfam" id="PF00646">
    <property type="entry name" value="F-box"/>
    <property type="match status" value="1"/>
</dbReference>
<dbReference type="SUPFAM" id="SSF50965">
    <property type="entry name" value="Galactose oxidase, central domain"/>
    <property type="match status" value="1"/>
</dbReference>
<dbReference type="InterPro" id="IPR050796">
    <property type="entry name" value="SCF_F-box_component"/>
</dbReference>
<gene>
    <name evidence="2" type="ORF">MERR_LOCUS35256</name>
</gene>
<feature type="domain" description="F-box" evidence="1">
    <location>
        <begin position="4"/>
        <end position="50"/>
    </location>
</feature>
<dbReference type="PANTHER" id="PTHR31672">
    <property type="entry name" value="BNACNNG10540D PROTEIN"/>
    <property type="match status" value="1"/>
</dbReference>
<dbReference type="PANTHER" id="PTHR31672:SF13">
    <property type="entry name" value="F-BOX PROTEIN CPR30-LIKE"/>
    <property type="match status" value="1"/>
</dbReference>
<dbReference type="InterPro" id="IPR006527">
    <property type="entry name" value="F-box-assoc_dom_typ1"/>
</dbReference>
<dbReference type="AlphaFoldDB" id="A0A6D2K4B7"/>
<evidence type="ECO:0000313" key="3">
    <source>
        <dbReference type="Proteomes" id="UP000467841"/>
    </source>
</evidence>
<dbReference type="SMART" id="SM00256">
    <property type="entry name" value="FBOX"/>
    <property type="match status" value="1"/>
</dbReference>
<dbReference type="Gene3D" id="1.20.1280.50">
    <property type="match status" value="1"/>
</dbReference>
<comment type="caution">
    <text evidence="2">The sequence shown here is derived from an EMBL/GenBank/DDBJ whole genome shotgun (WGS) entry which is preliminary data.</text>
</comment>
<dbReference type="EMBL" id="CACVBM020001385">
    <property type="protein sequence ID" value="CAA7048021.1"/>
    <property type="molecule type" value="Genomic_DNA"/>
</dbReference>
<keyword evidence="3" id="KW-1185">Reference proteome</keyword>
<dbReference type="InterPro" id="IPR011043">
    <property type="entry name" value="Gal_Oxase/kelch_b-propeller"/>
</dbReference>
<dbReference type="NCBIfam" id="TIGR01640">
    <property type="entry name" value="F_box_assoc_1"/>
    <property type="match status" value="1"/>
</dbReference>
<dbReference type="SUPFAM" id="SSF81383">
    <property type="entry name" value="F-box domain"/>
    <property type="match status" value="1"/>
</dbReference>
<reference evidence="2" key="1">
    <citation type="submission" date="2020-01" db="EMBL/GenBank/DDBJ databases">
        <authorList>
            <person name="Mishra B."/>
        </authorList>
    </citation>
    <scope>NUCLEOTIDE SEQUENCE [LARGE SCALE GENOMIC DNA]</scope>
</reference>
<evidence type="ECO:0000313" key="2">
    <source>
        <dbReference type="EMBL" id="CAA7048021.1"/>
    </source>
</evidence>
<dbReference type="InterPro" id="IPR001810">
    <property type="entry name" value="F-box_dom"/>
</dbReference>
<dbReference type="Pfam" id="PF07734">
    <property type="entry name" value="FBA_1"/>
    <property type="match status" value="1"/>
</dbReference>